<dbReference type="Proteomes" id="UP000199529">
    <property type="component" value="Unassembled WGS sequence"/>
</dbReference>
<evidence type="ECO:0000313" key="1">
    <source>
        <dbReference type="EMBL" id="SDW62933.1"/>
    </source>
</evidence>
<reference evidence="2" key="1">
    <citation type="submission" date="2016-10" db="EMBL/GenBank/DDBJ databases">
        <authorList>
            <person name="Varghese N."/>
            <person name="Submissions S."/>
        </authorList>
    </citation>
    <scope>NUCLEOTIDE SEQUENCE [LARGE SCALE GENOMIC DNA]</scope>
    <source>
        <strain evidence="2">CGMCC 4.3530</strain>
    </source>
</reference>
<keyword evidence="2" id="KW-1185">Reference proteome</keyword>
<dbReference type="STRING" id="418495.SAMN05216215_1004187"/>
<dbReference type="EMBL" id="FNOK01000004">
    <property type="protein sequence ID" value="SDW62933.1"/>
    <property type="molecule type" value="Genomic_DNA"/>
</dbReference>
<organism evidence="1 2">
    <name type="scientific">Saccharopolyspora shandongensis</name>
    <dbReference type="NCBI Taxonomy" id="418495"/>
    <lineage>
        <taxon>Bacteria</taxon>
        <taxon>Bacillati</taxon>
        <taxon>Actinomycetota</taxon>
        <taxon>Actinomycetes</taxon>
        <taxon>Pseudonocardiales</taxon>
        <taxon>Pseudonocardiaceae</taxon>
        <taxon>Saccharopolyspora</taxon>
    </lineage>
</organism>
<dbReference type="OrthoDB" id="9925377at2"/>
<evidence type="ECO:0008006" key="3">
    <source>
        <dbReference type="Google" id="ProtNLM"/>
    </source>
</evidence>
<gene>
    <name evidence="1" type="ORF">SAMN05216215_1004187</name>
</gene>
<proteinExistence type="predicted"/>
<name>A0A1H2V3P7_9PSEU</name>
<sequence length="98" mass="9850">MTDLKADPALLEALASRLRNASADLESQAAPPPDPQAGIVTGAVQGALALLTGALGNLSIGMGAIGDATAESRAVYVEHDYGHAAAMQAAELNAEQPQ</sequence>
<dbReference type="AlphaFoldDB" id="A0A1H2V3P7"/>
<evidence type="ECO:0000313" key="2">
    <source>
        <dbReference type="Proteomes" id="UP000199529"/>
    </source>
</evidence>
<accession>A0A1H2V3P7</accession>
<protein>
    <recommendedName>
        <fullName evidence="3">Excreted virulence factor EspC, type VII ESX diderm</fullName>
    </recommendedName>
</protein>
<dbReference type="RefSeq" id="WP_093262172.1">
    <property type="nucleotide sequence ID" value="NZ_FNOK01000004.1"/>
</dbReference>